<dbReference type="InterPro" id="IPR053737">
    <property type="entry name" value="Type_II_TA_Toxin"/>
</dbReference>
<evidence type="ECO:0008006" key="3">
    <source>
        <dbReference type="Google" id="ProtNLM"/>
    </source>
</evidence>
<accession>A0A811TBK4</accession>
<evidence type="ECO:0000313" key="2">
    <source>
        <dbReference type="Proteomes" id="UP000603056"/>
    </source>
</evidence>
<dbReference type="AlphaFoldDB" id="A0A811TBK4"/>
<dbReference type="SUPFAM" id="SSF140931">
    <property type="entry name" value="Fic-like"/>
    <property type="match status" value="1"/>
</dbReference>
<comment type="caution">
    <text evidence="1">The sequence shown here is derived from an EMBL/GenBank/DDBJ whole genome shotgun (WGS) entry which is preliminary data.</text>
</comment>
<dbReference type="InterPro" id="IPR036597">
    <property type="entry name" value="Fido-like_dom_sf"/>
</dbReference>
<protein>
    <recommendedName>
        <fullName evidence="3">Fido domain-containing protein</fullName>
    </recommendedName>
</protein>
<dbReference type="Gene3D" id="1.20.120.1870">
    <property type="entry name" value="Fic/DOC protein, Fido domain"/>
    <property type="match status" value="1"/>
</dbReference>
<dbReference type="EMBL" id="CAJHIP010000014">
    <property type="protein sequence ID" value="CAD6493042.1"/>
    <property type="molecule type" value="Genomic_DNA"/>
</dbReference>
<organism evidence="1 2">
    <name type="scientific">Candidatus Argoarchaeum ethanivorans</name>
    <dbReference type="NCBI Taxonomy" id="2608793"/>
    <lineage>
        <taxon>Archaea</taxon>
        <taxon>Methanobacteriati</taxon>
        <taxon>Methanobacteriota</taxon>
        <taxon>Stenosarchaea group</taxon>
        <taxon>Methanomicrobia</taxon>
        <taxon>Methanosarcinales</taxon>
        <taxon>Methanosarcinales incertae sedis</taxon>
        <taxon>GOM Arc I cluster</taxon>
        <taxon>Candidatus Argoarchaeum</taxon>
    </lineage>
</organism>
<reference evidence="1" key="1">
    <citation type="submission" date="2020-10" db="EMBL/GenBank/DDBJ databases">
        <authorList>
            <person name="Hahn C.J."/>
            <person name="Laso-Perez R."/>
            <person name="Vulcano F."/>
            <person name="Vaziourakis K.-M."/>
            <person name="Stokke R."/>
            <person name="Steen I.H."/>
            <person name="Teske A."/>
            <person name="Boetius A."/>
            <person name="Liebeke M."/>
            <person name="Amann R."/>
            <person name="Knittel K."/>
        </authorList>
    </citation>
    <scope>NUCLEOTIDE SEQUENCE</scope>
    <source>
        <strain evidence="1">Gfbio:e3339647-f889-4370-9287-4fb5cb688e4c:AG394J04_GoMArc1</strain>
    </source>
</reference>
<dbReference type="Proteomes" id="UP000603056">
    <property type="component" value="Unassembled WGS sequence"/>
</dbReference>
<proteinExistence type="predicted"/>
<evidence type="ECO:0000313" key="1">
    <source>
        <dbReference type="EMBL" id="CAD6493042.1"/>
    </source>
</evidence>
<gene>
    <name evidence="1" type="ORF">FFODKBPE_00416</name>
</gene>
<sequence length="150" mass="18087">MIKNLELGEILGINEQIWKMSQKYSDIEYGAHDIYEIKKEKIRNLVDNTPIGNIINIATYYLKNLILLQPFPDANHRTAFEAVRYFLHKNNIEFRWDIDTIDEFHLTIYRLRFKIYGTYEELPANVLKEPKNELYNYCKDYIEKTMKNRT</sequence>
<name>A0A811TBK4_9EURY</name>